<organism evidence="1 2">
    <name type="scientific">Mycena chlorophos</name>
    <name type="common">Agaric fungus</name>
    <name type="synonym">Agaricus chlorophos</name>
    <dbReference type="NCBI Taxonomy" id="658473"/>
    <lineage>
        <taxon>Eukaryota</taxon>
        <taxon>Fungi</taxon>
        <taxon>Dikarya</taxon>
        <taxon>Basidiomycota</taxon>
        <taxon>Agaricomycotina</taxon>
        <taxon>Agaricomycetes</taxon>
        <taxon>Agaricomycetidae</taxon>
        <taxon>Agaricales</taxon>
        <taxon>Marasmiineae</taxon>
        <taxon>Mycenaceae</taxon>
        <taxon>Mycena</taxon>
    </lineage>
</organism>
<sequence>MARITNDGDTGCLGFLAPFVDVAALALPLQEHKFDEKKRKTQTDLMTGIGYREKRAVDGSDESVDEWAKAGWVEGRMN</sequence>
<accession>A0ABQ0L4I6</accession>
<evidence type="ECO:0000313" key="2">
    <source>
        <dbReference type="Proteomes" id="UP000815677"/>
    </source>
</evidence>
<proteinExistence type="predicted"/>
<dbReference type="Proteomes" id="UP000815677">
    <property type="component" value="Unassembled WGS sequence"/>
</dbReference>
<dbReference type="EMBL" id="DF842144">
    <property type="protein sequence ID" value="GAT46088.1"/>
    <property type="molecule type" value="Genomic_DNA"/>
</dbReference>
<protein>
    <submittedName>
        <fullName evidence="1">Uncharacterized protein</fullName>
    </submittedName>
</protein>
<name>A0ABQ0L4I6_MYCCL</name>
<reference evidence="1" key="1">
    <citation type="submission" date="2014-09" db="EMBL/GenBank/DDBJ databases">
        <title>Genome sequence of the luminous mushroom Mycena chlorophos for searching fungal bioluminescence genes.</title>
        <authorList>
            <person name="Tanaka Y."/>
            <person name="Kasuga D."/>
            <person name="Oba Y."/>
            <person name="Hase S."/>
            <person name="Sato K."/>
            <person name="Oba Y."/>
            <person name="Sakakibara Y."/>
        </authorList>
    </citation>
    <scope>NUCLEOTIDE SEQUENCE</scope>
</reference>
<gene>
    <name evidence="1" type="ORF">MCHLO_03628</name>
</gene>
<evidence type="ECO:0000313" key="1">
    <source>
        <dbReference type="EMBL" id="GAT46088.1"/>
    </source>
</evidence>
<keyword evidence="2" id="KW-1185">Reference proteome</keyword>